<dbReference type="HOGENOM" id="CLU_044876_3_2_1"/>
<dbReference type="OrthoDB" id="9974981at2759"/>
<dbReference type="Gene3D" id="3.40.50.720">
    <property type="entry name" value="NAD(P)-binding Rossmann-like Domain"/>
    <property type="match status" value="1"/>
</dbReference>
<proteinExistence type="predicted"/>
<dbReference type="InterPro" id="IPR051609">
    <property type="entry name" value="NmrA/Isoflavone_reductase-like"/>
</dbReference>
<dbReference type="eggNOG" id="ENOG502S12R">
    <property type="taxonomic scope" value="Eukaryota"/>
</dbReference>
<dbReference type="PANTHER" id="PTHR47706">
    <property type="entry name" value="NMRA-LIKE FAMILY PROTEIN"/>
    <property type="match status" value="1"/>
</dbReference>
<dbReference type="KEGG" id="ela:UCREL1_2309"/>
<name>M7SVN2_EUTLA</name>
<dbReference type="AlphaFoldDB" id="M7SVN2"/>
<dbReference type="GO" id="GO:0016491">
    <property type="term" value="F:oxidoreductase activity"/>
    <property type="evidence" value="ECO:0007669"/>
    <property type="project" value="UniProtKB-KW"/>
</dbReference>
<feature type="domain" description="NmrA-like" evidence="3">
    <location>
        <begin position="6"/>
        <end position="224"/>
    </location>
</feature>
<evidence type="ECO:0000256" key="1">
    <source>
        <dbReference type="ARBA" id="ARBA00022857"/>
    </source>
</evidence>
<keyword evidence="5" id="KW-1185">Reference proteome</keyword>
<protein>
    <submittedName>
        <fullName evidence="4">Putative oxidoreductase-protein</fullName>
    </submittedName>
</protein>
<dbReference type="OMA" id="MATKNIQ"/>
<keyword evidence="2" id="KW-0560">Oxidoreductase</keyword>
<dbReference type="CDD" id="cd05259">
    <property type="entry name" value="PCBER_SDR_a"/>
    <property type="match status" value="1"/>
</dbReference>
<dbReference type="SUPFAM" id="SSF51735">
    <property type="entry name" value="NAD(P)-binding Rossmann-fold domains"/>
    <property type="match status" value="1"/>
</dbReference>
<dbReference type="Proteomes" id="UP000012174">
    <property type="component" value="Unassembled WGS sequence"/>
</dbReference>
<dbReference type="Pfam" id="PF05368">
    <property type="entry name" value="NmrA"/>
    <property type="match status" value="1"/>
</dbReference>
<evidence type="ECO:0000313" key="4">
    <source>
        <dbReference type="EMBL" id="EMR70649.1"/>
    </source>
</evidence>
<evidence type="ECO:0000256" key="2">
    <source>
        <dbReference type="ARBA" id="ARBA00023002"/>
    </source>
</evidence>
<sequence length="300" mass="32270">MNTITKVALAGATGNLGSVVLNSLLQAGFEVTALTRQGSTHSFPPSVKTALVDYDSLESLTEALRGQDAVVSTISSAALDKQLLLVEAAAKSNVKRFIPSEFGSNTLNEKTSQLPCYANKIAALNALEKHAAAGTMSYTAVMTGPFLDWGIKFGLILNVKDRTANIYDGGDRLFSTTTLGTTGKAIAGVLLHPVETKNRAVFVQDTAVSPRQLLEKGKKATGTPNEWKENLISIDELVARGWEEFGKEHPDPAKFYMNFISASIWGDGYGAHFEKLDNELLGIKQLTEDDVQSLVDGFAK</sequence>
<dbReference type="PANTHER" id="PTHR47706:SF1">
    <property type="entry name" value="CIPA-LIKE, PUTATIVE (AFU_ORTHOLOGUE AFUA_1G12460)-RELATED"/>
    <property type="match status" value="1"/>
</dbReference>
<accession>M7SVN2</accession>
<reference evidence="5" key="1">
    <citation type="journal article" date="2013" name="Genome Announc.">
        <title>Draft genome sequence of the grapevine dieback fungus Eutypa lata UCR-EL1.</title>
        <authorList>
            <person name="Blanco-Ulate B."/>
            <person name="Rolshausen P.E."/>
            <person name="Cantu D."/>
        </authorList>
    </citation>
    <scope>NUCLEOTIDE SEQUENCE [LARGE SCALE GENOMIC DNA]</scope>
    <source>
        <strain evidence="5">UCR-EL1</strain>
    </source>
</reference>
<dbReference type="InterPro" id="IPR036291">
    <property type="entry name" value="NAD(P)-bd_dom_sf"/>
</dbReference>
<organism evidence="4 5">
    <name type="scientific">Eutypa lata (strain UCR-EL1)</name>
    <name type="common">Grapevine dieback disease fungus</name>
    <name type="synonym">Eutypa armeniacae</name>
    <dbReference type="NCBI Taxonomy" id="1287681"/>
    <lineage>
        <taxon>Eukaryota</taxon>
        <taxon>Fungi</taxon>
        <taxon>Dikarya</taxon>
        <taxon>Ascomycota</taxon>
        <taxon>Pezizomycotina</taxon>
        <taxon>Sordariomycetes</taxon>
        <taxon>Xylariomycetidae</taxon>
        <taxon>Xylariales</taxon>
        <taxon>Diatrypaceae</taxon>
        <taxon>Eutypa</taxon>
    </lineage>
</organism>
<dbReference type="InterPro" id="IPR045312">
    <property type="entry name" value="PCBER-like"/>
</dbReference>
<gene>
    <name evidence="4" type="ORF">UCREL1_2309</name>
</gene>
<evidence type="ECO:0000313" key="5">
    <source>
        <dbReference type="Proteomes" id="UP000012174"/>
    </source>
</evidence>
<dbReference type="InterPro" id="IPR008030">
    <property type="entry name" value="NmrA-like"/>
</dbReference>
<dbReference type="EMBL" id="KB705804">
    <property type="protein sequence ID" value="EMR70649.1"/>
    <property type="molecule type" value="Genomic_DNA"/>
</dbReference>
<keyword evidence="1" id="KW-0521">NADP</keyword>
<evidence type="ECO:0000259" key="3">
    <source>
        <dbReference type="Pfam" id="PF05368"/>
    </source>
</evidence>